<evidence type="ECO:0000313" key="2">
    <source>
        <dbReference type="EMBL" id="KAG5162074.1"/>
    </source>
</evidence>
<reference evidence="2" key="1">
    <citation type="submission" date="2021-02" db="EMBL/GenBank/DDBJ databases">
        <title>Psilocybe cubensis genome.</title>
        <authorList>
            <person name="Mckernan K.J."/>
            <person name="Crawford S."/>
            <person name="Trippe A."/>
            <person name="Kane L.T."/>
            <person name="Mclaughlin S."/>
        </authorList>
    </citation>
    <scope>NUCLEOTIDE SEQUENCE [LARGE SCALE GENOMIC DNA]</scope>
    <source>
        <strain evidence="2">MGC-MH-2018</strain>
    </source>
</reference>
<sequence>MTSRILLRIMKAGLELAAVHKTALVQTRIYESTLGASLNILIPVTLSESNDRRIIAANAAELPELIQKQFASLFDDAPQVPYSTIHRVFVGELGQPPSRPNGVFEVFEERAVSSASLAHLHKAKLWPTHDESGL</sequence>
<comment type="caution">
    <text evidence="2">The sequence shown here is derived from an EMBL/GenBank/DDBJ whole genome shotgun (WGS) entry which is preliminary data.</text>
</comment>
<dbReference type="EMBL" id="JAFIQS010000021">
    <property type="protein sequence ID" value="KAG5162074.1"/>
    <property type="molecule type" value="Genomic_DNA"/>
</dbReference>
<proteinExistence type="predicted"/>
<name>A0A8H7XM91_PSICU</name>
<feature type="domain" description="ABC1 atypical kinase-like" evidence="1">
    <location>
        <begin position="73"/>
        <end position="125"/>
    </location>
</feature>
<gene>
    <name evidence="2" type="ORF">JR316_012993</name>
</gene>
<dbReference type="InterPro" id="IPR004147">
    <property type="entry name" value="ABC1_dom"/>
</dbReference>
<evidence type="ECO:0000259" key="1">
    <source>
        <dbReference type="Pfam" id="PF03109"/>
    </source>
</evidence>
<dbReference type="Pfam" id="PF03109">
    <property type="entry name" value="ABC1"/>
    <property type="match status" value="1"/>
</dbReference>
<accession>A0A8H7XM91</accession>
<dbReference type="AlphaFoldDB" id="A0A8H7XM91"/>
<organism evidence="2">
    <name type="scientific">Psilocybe cubensis</name>
    <name type="common">Psychedelic mushroom</name>
    <name type="synonym">Stropharia cubensis</name>
    <dbReference type="NCBI Taxonomy" id="181762"/>
    <lineage>
        <taxon>Eukaryota</taxon>
        <taxon>Fungi</taxon>
        <taxon>Dikarya</taxon>
        <taxon>Basidiomycota</taxon>
        <taxon>Agaricomycotina</taxon>
        <taxon>Agaricomycetes</taxon>
        <taxon>Agaricomycetidae</taxon>
        <taxon>Agaricales</taxon>
        <taxon>Agaricineae</taxon>
        <taxon>Strophariaceae</taxon>
        <taxon>Psilocybe</taxon>
    </lineage>
</organism>
<protein>
    <recommendedName>
        <fullName evidence="1">ABC1 atypical kinase-like domain-containing protein</fullName>
    </recommendedName>
</protein>